<evidence type="ECO:0000313" key="1">
    <source>
        <dbReference type="EMBL" id="KAA1136481.1"/>
    </source>
</evidence>
<proteinExistence type="predicted"/>
<comment type="caution">
    <text evidence="1">The sequence shown here is derived from an EMBL/GenBank/DDBJ whole genome shotgun (WGS) entry which is preliminary data.</text>
</comment>
<reference evidence="1 2" key="1">
    <citation type="submission" date="2019-05" db="EMBL/GenBank/DDBJ databases">
        <title>Emergence of the Ug99 lineage of the wheat stem rust pathogen through somatic hybridization.</title>
        <authorList>
            <person name="Li F."/>
            <person name="Upadhyaya N.M."/>
            <person name="Sperschneider J."/>
            <person name="Matny O."/>
            <person name="Nguyen-Phuc H."/>
            <person name="Mago R."/>
            <person name="Raley C."/>
            <person name="Miller M.E."/>
            <person name="Silverstein K.A.T."/>
            <person name="Henningsen E."/>
            <person name="Hirsch C.D."/>
            <person name="Visser B."/>
            <person name="Pretorius Z.A."/>
            <person name="Steffenson B.J."/>
            <person name="Schwessinger B."/>
            <person name="Dodds P.N."/>
            <person name="Figueroa M."/>
        </authorList>
    </citation>
    <scope>NUCLEOTIDE SEQUENCE [LARGE SCALE GENOMIC DNA]</scope>
    <source>
        <strain evidence="1 2">Ug99</strain>
    </source>
</reference>
<sequence length="78" mass="9471">MIARLITYDREIRNRMIARLETYDREIRSRMIARFVIDHVGGFSWKWNRLERSGGFNKAYLYLQLSNDPNRFAFEVLI</sequence>
<dbReference type="AlphaFoldDB" id="A0A5B0SEE6"/>
<dbReference type="EMBL" id="VDEP01000035">
    <property type="protein sequence ID" value="KAA1136481.1"/>
    <property type="molecule type" value="Genomic_DNA"/>
</dbReference>
<evidence type="ECO:0000313" key="2">
    <source>
        <dbReference type="Proteomes" id="UP000325313"/>
    </source>
</evidence>
<organism evidence="1 2">
    <name type="scientific">Puccinia graminis f. sp. tritici</name>
    <dbReference type="NCBI Taxonomy" id="56615"/>
    <lineage>
        <taxon>Eukaryota</taxon>
        <taxon>Fungi</taxon>
        <taxon>Dikarya</taxon>
        <taxon>Basidiomycota</taxon>
        <taxon>Pucciniomycotina</taxon>
        <taxon>Pucciniomycetes</taxon>
        <taxon>Pucciniales</taxon>
        <taxon>Pucciniaceae</taxon>
        <taxon>Puccinia</taxon>
    </lineage>
</organism>
<dbReference type="Proteomes" id="UP000325313">
    <property type="component" value="Unassembled WGS sequence"/>
</dbReference>
<gene>
    <name evidence="1" type="ORF">PGTUg99_033442</name>
</gene>
<accession>A0A5B0SEE6</accession>
<protein>
    <submittedName>
        <fullName evidence="1">Uncharacterized protein</fullName>
    </submittedName>
</protein>
<name>A0A5B0SEE6_PUCGR</name>